<dbReference type="InterPro" id="IPR036390">
    <property type="entry name" value="WH_DNA-bd_sf"/>
</dbReference>
<dbReference type="InterPro" id="IPR000595">
    <property type="entry name" value="cNMP-bd_dom"/>
</dbReference>
<proteinExistence type="predicted"/>
<keyword evidence="2" id="KW-0238">DNA-binding</keyword>
<dbReference type="OrthoDB" id="7584044at2"/>
<dbReference type="Gene3D" id="2.60.120.10">
    <property type="entry name" value="Jelly Rolls"/>
    <property type="match status" value="1"/>
</dbReference>
<dbReference type="Pfam" id="PF13545">
    <property type="entry name" value="HTH_Crp_2"/>
    <property type="match status" value="1"/>
</dbReference>
<evidence type="ECO:0000256" key="1">
    <source>
        <dbReference type="ARBA" id="ARBA00023015"/>
    </source>
</evidence>
<evidence type="ECO:0000256" key="2">
    <source>
        <dbReference type="ARBA" id="ARBA00023125"/>
    </source>
</evidence>
<reference evidence="5 6" key="1">
    <citation type="submission" date="2018-07" db="EMBL/GenBank/DDBJ databases">
        <title>Genomic Encyclopedia of Type Strains, Phase IV (KMG-IV): sequencing the most valuable type-strain genomes for metagenomic binning, comparative biology and taxonomic classification.</title>
        <authorList>
            <person name="Goeker M."/>
        </authorList>
    </citation>
    <scope>NUCLEOTIDE SEQUENCE [LARGE SCALE GENOMIC DNA]</scope>
    <source>
        <strain evidence="5 6">DSM 14364</strain>
    </source>
</reference>
<organism evidence="5 6">
    <name type="scientific">Microvirga subterranea</name>
    <dbReference type="NCBI Taxonomy" id="186651"/>
    <lineage>
        <taxon>Bacteria</taxon>
        <taxon>Pseudomonadati</taxon>
        <taxon>Pseudomonadota</taxon>
        <taxon>Alphaproteobacteria</taxon>
        <taxon>Hyphomicrobiales</taxon>
        <taxon>Methylobacteriaceae</taxon>
        <taxon>Microvirga</taxon>
    </lineage>
</organism>
<dbReference type="AlphaFoldDB" id="A0A370HRL7"/>
<name>A0A370HRL7_9HYPH</name>
<dbReference type="InterPro" id="IPR018490">
    <property type="entry name" value="cNMP-bd_dom_sf"/>
</dbReference>
<keyword evidence="1" id="KW-0805">Transcription regulation</keyword>
<comment type="caution">
    <text evidence="5">The sequence shown here is derived from an EMBL/GenBank/DDBJ whole genome shotgun (WGS) entry which is preliminary data.</text>
</comment>
<dbReference type="GO" id="GO:0006355">
    <property type="term" value="P:regulation of DNA-templated transcription"/>
    <property type="evidence" value="ECO:0007669"/>
    <property type="project" value="InterPro"/>
</dbReference>
<dbReference type="SUPFAM" id="SSF51206">
    <property type="entry name" value="cAMP-binding domain-like"/>
    <property type="match status" value="1"/>
</dbReference>
<dbReference type="Gene3D" id="1.10.10.10">
    <property type="entry name" value="Winged helix-like DNA-binding domain superfamily/Winged helix DNA-binding domain"/>
    <property type="match status" value="1"/>
</dbReference>
<protein>
    <submittedName>
        <fullName evidence="5">CRP-like cAMP-binding protein</fullName>
    </submittedName>
</protein>
<dbReference type="SMART" id="SM00419">
    <property type="entry name" value="HTH_CRP"/>
    <property type="match status" value="1"/>
</dbReference>
<evidence type="ECO:0000256" key="3">
    <source>
        <dbReference type="ARBA" id="ARBA00023163"/>
    </source>
</evidence>
<sequence length="239" mass="27522">MINPLVLKLEHHDVLSSEEKRVLESMISRMREFRADEDIVSQGSRLTESNLLLEGFAARYKILMNGRRQITALHVIGDFVDLHSHLLKKLDHGVIALTPCQVAVVSHDNIRRITESHPHLTRLLWLSTLIDSATHREWLVAMGRRSALGHFAHLICELFLRLQAVQRTDGYSFQLPLTQAELGDTLGISTVHVNRVVQELRTDRLITWQGDVVTILDWNRLIQVADFDPTYLYLEREPR</sequence>
<evidence type="ECO:0000259" key="4">
    <source>
        <dbReference type="PROSITE" id="PS51063"/>
    </source>
</evidence>
<dbReference type="SUPFAM" id="SSF46785">
    <property type="entry name" value="Winged helix' DNA-binding domain"/>
    <property type="match status" value="1"/>
</dbReference>
<keyword evidence="6" id="KW-1185">Reference proteome</keyword>
<gene>
    <name evidence="5" type="ORF">DES45_102581</name>
</gene>
<dbReference type="InterPro" id="IPR036388">
    <property type="entry name" value="WH-like_DNA-bd_sf"/>
</dbReference>
<dbReference type="InterPro" id="IPR012318">
    <property type="entry name" value="HTH_CRP"/>
</dbReference>
<accession>A0A370HRL7</accession>
<evidence type="ECO:0000313" key="6">
    <source>
        <dbReference type="Proteomes" id="UP000254925"/>
    </source>
</evidence>
<evidence type="ECO:0000313" key="5">
    <source>
        <dbReference type="EMBL" id="RDI61186.1"/>
    </source>
</evidence>
<dbReference type="InterPro" id="IPR014710">
    <property type="entry name" value="RmlC-like_jellyroll"/>
</dbReference>
<dbReference type="CDD" id="cd00038">
    <property type="entry name" value="CAP_ED"/>
    <property type="match status" value="1"/>
</dbReference>
<dbReference type="Proteomes" id="UP000254925">
    <property type="component" value="Unassembled WGS sequence"/>
</dbReference>
<keyword evidence="3" id="KW-0804">Transcription</keyword>
<feature type="domain" description="HTH crp-type" evidence="4">
    <location>
        <begin position="145"/>
        <end position="219"/>
    </location>
</feature>
<dbReference type="GO" id="GO:0003677">
    <property type="term" value="F:DNA binding"/>
    <property type="evidence" value="ECO:0007669"/>
    <property type="project" value="UniProtKB-KW"/>
</dbReference>
<dbReference type="RefSeq" id="WP_114769345.1">
    <property type="nucleotide sequence ID" value="NZ_QQBB01000002.1"/>
</dbReference>
<dbReference type="Pfam" id="PF00027">
    <property type="entry name" value="cNMP_binding"/>
    <property type="match status" value="1"/>
</dbReference>
<dbReference type="PROSITE" id="PS51063">
    <property type="entry name" value="HTH_CRP_2"/>
    <property type="match status" value="1"/>
</dbReference>
<dbReference type="EMBL" id="QQBB01000002">
    <property type="protein sequence ID" value="RDI61186.1"/>
    <property type="molecule type" value="Genomic_DNA"/>
</dbReference>